<feature type="domain" description="HNH" evidence="1">
    <location>
        <begin position="214"/>
        <end position="259"/>
    </location>
</feature>
<comment type="caution">
    <text evidence="2">The sequence shown here is derived from an EMBL/GenBank/DDBJ whole genome shotgun (WGS) entry which is preliminary data.</text>
</comment>
<dbReference type="Gene3D" id="1.10.30.50">
    <property type="match status" value="1"/>
</dbReference>
<dbReference type="EMBL" id="VTXL01000012">
    <property type="protein sequence ID" value="NOJ14014.1"/>
    <property type="molecule type" value="Genomic_DNA"/>
</dbReference>
<evidence type="ECO:0000259" key="1">
    <source>
        <dbReference type="Pfam" id="PF01844"/>
    </source>
</evidence>
<evidence type="ECO:0000313" key="2">
    <source>
        <dbReference type="EMBL" id="NOJ14014.1"/>
    </source>
</evidence>
<organism evidence="2 3">
    <name type="scientific">Vibrio splendidus</name>
    <dbReference type="NCBI Taxonomy" id="29497"/>
    <lineage>
        <taxon>Bacteria</taxon>
        <taxon>Pseudomonadati</taxon>
        <taxon>Pseudomonadota</taxon>
        <taxon>Gammaproteobacteria</taxon>
        <taxon>Vibrionales</taxon>
        <taxon>Vibrionaceae</taxon>
        <taxon>Vibrio</taxon>
    </lineage>
</organism>
<sequence>MSNTYLFQGNPKYYDMDAYLATHPYIYWRCPNYKDKIQVGDNAILWRAGSGAGMIAIGTIVEAPTRVSDIKFPDLLGQKFWTSDEFDGNDIKVGISINEVRLHHDKSFTSRERFKTDAIVKQHRIITNPTGTVFRLEDRVANVMYSAWGMKTESVVDEGELPMAIHTESEGRYRYVLHKKRERSSALRKIKVAHFLANHEFIHCELCKTKLSELYPTSLSEGYIEVHHIKPISTLADHTPTHIDDLILLCPNCHRMVHRTRDAESNLEKLKVWFSPK</sequence>
<dbReference type="Proteomes" id="UP000519158">
    <property type="component" value="Unassembled WGS sequence"/>
</dbReference>
<dbReference type="AlphaFoldDB" id="A0A7Y4G297"/>
<dbReference type="InterPro" id="IPR015947">
    <property type="entry name" value="PUA-like_sf"/>
</dbReference>
<dbReference type="GO" id="GO:0003676">
    <property type="term" value="F:nucleic acid binding"/>
    <property type="evidence" value="ECO:0007669"/>
    <property type="project" value="InterPro"/>
</dbReference>
<dbReference type="SUPFAM" id="SSF88697">
    <property type="entry name" value="PUA domain-like"/>
    <property type="match status" value="1"/>
</dbReference>
<dbReference type="GO" id="GO:0004519">
    <property type="term" value="F:endonuclease activity"/>
    <property type="evidence" value="ECO:0007669"/>
    <property type="project" value="InterPro"/>
</dbReference>
<dbReference type="InterPro" id="IPR003615">
    <property type="entry name" value="HNH_nuc"/>
</dbReference>
<protein>
    <recommendedName>
        <fullName evidence="1">HNH domain-containing protein</fullName>
    </recommendedName>
</protein>
<dbReference type="Pfam" id="PF01844">
    <property type="entry name" value="HNH"/>
    <property type="match status" value="1"/>
</dbReference>
<dbReference type="CDD" id="cd00085">
    <property type="entry name" value="HNHc"/>
    <property type="match status" value="1"/>
</dbReference>
<proteinExistence type="predicted"/>
<dbReference type="RefSeq" id="WP_171329585.1">
    <property type="nucleotide sequence ID" value="NZ_CAWPOP010000004.1"/>
</dbReference>
<dbReference type="GO" id="GO:0008270">
    <property type="term" value="F:zinc ion binding"/>
    <property type="evidence" value="ECO:0007669"/>
    <property type="project" value="InterPro"/>
</dbReference>
<accession>A0A7Y4G297</accession>
<reference evidence="2 3" key="1">
    <citation type="submission" date="2019-09" db="EMBL/GenBank/DDBJ databases">
        <title>Draft genome sequencing and comparative genomics of hatchery-associated Vibrios.</title>
        <authorList>
            <person name="Kehlet-Delgado H."/>
            <person name="Mueller R.S."/>
        </authorList>
    </citation>
    <scope>NUCLEOTIDE SEQUENCE [LARGE SCALE GENOMIC DNA]</scope>
    <source>
        <strain evidence="2 3">99-70-13A3</strain>
    </source>
</reference>
<dbReference type="InterPro" id="IPR002711">
    <property type="entry name" value="HNH"/>
</dbReference>
<gene>
    <name evidence="2" type="ORF">F0234_14720</name>
</gene>
<name>A0A7Y4G297_VIBSP</name>
<evidence type="ECO:0000313" key="3">
    <source>
        <dbReference type="Proteomes" id="UP000519158"/>
    </source>
</evidence>